<keyword evidence="1" id="KW-0479">Metal-binding</keyword>
<gene>
    <name evidence="5" type="ORF">AMSG_07666</name>
</gene>
<proteinExistence type="predicted"/>
<dbReference type="SUPFAM" id="SSF47954">
    <property type="entry name" value="Cyclin-like"/>
    <property type="match status" value="1"/>
</dbReference>
<feature type="region of interest" description="Disordered" evidence="3">
    <location>
        <begin position="363"/>
        <end position="403"/>
    </location>
</feature>
<evidence type="ECO:0000256" key="3">
    <source>
        <dbReference type="SAM" id="MobiDB-lite"/>
    </source>
</evidence>
<evidence type="ECO:0000256" key="2">
    <source>
        <dbReference type="ARBA" id="ARBA00022833"/>
    </source>
</evidence>
<dbReference type="InterPro" id="IPR053340">
    <property type="entry name" value="PTF2"/>
</dbReference>
<keyword evidence="6" id="KW-1185">Reference proteome</keyword>
<dbReference type="Proteomes" id="UP000054408">
    <property type="component" value="Unassembled WGS sequence"/>
</dbReference>
<feature type="region of interest" description="Disordered" evidence="3">
    <location>
        <begin position="232"/>
        <end position="257"/>
    </location>
</feature>
<keyword evidence="2" id="KW-0862">Zinc</keyword>
<dbReference type="Gene3D" id="1.10.472.10">
    <property type="entry name" value="Cyclin-like"/>
    <property type="match status" value="1"/>
</dbReference>
<dbReference type="GO" id="GO:0008270">
    <property type="term" value="F:zinc ion binding"/>
    <property type="evidence" value="ECO:0007669"/>
    <property type="project" value="UniProtKB-KW"/>
</dbReference>
<name>A0A0L0DGX7_THETB</name>
<evidence type="ECO:0000313" key="5">
    <source>
        <dbReference type="EMBL" id="KNC51470.1"/>
    </source>
</evidence>
<dbReference type="RefSeq" id="XP_013756132.1">
    <property type="nucleotide sequence ID" value="XM_013900678.1"/>
</dbReference>
<reference evidence="5 6" key="1">
    <citation type="submission" date="2010-05" db="EMBL/GenBank/DDBJ databases">
        <title>The Genome Sequence of Thecamonas trahens ATCC 50062.</title>
        <authorList>
            <consortium name="The Broad Institute Genome Sequencing Platform"/>
            <person name="Russ C."/>
            <person name="Cuomo C."/>
            <person name="Shea T."/>
            <person name="Young S.K."/>
            <person name="Zeng Q."/>
            <person name="Koehrsen M."/>
            <person name="Haas B."/>
            <person name="Borodovsky M."/>
            <person name="Guigo R."/>
            <person name="Alvarado L."/>
            <person name="Berlin A."/>
            <person name="Bochicchio J."/>
            <person name="Borenstein D."/>
            <person name="Chapman S."/>
            <person name="Chen Z."/>
            <person name="Freedman E."/>
            <person name="Gellesch M."/>
            <person name="Goldberg J."/>
            <person name="Griggs A."/>
            <person name="Gujja S."/>
            <person name="Heilman E."/>
            <person name="Heiman D."/>
            <person name="Hepburn T."/>
            <person name="Howarth C."/>
            <person name="Jen D."/>
            <person name="Larson L."/>
            <person name="Mehta T."/>
            <person name="Park D."/>
            <person name="Pearson M."/>
            <person name="Roberts A."/>
            <person name="Saif S."/>
            <person name="Shenoy N."/>
            <person name="Sisk P."/>
            <person name="Stolte C."/>
            <person name="Sykes S."/>
            <person name="Thomson T."/>
            <person name="Walk T."/>
            <person name="White J."/>
            <person name="Yandava C."/>
            <person name="Burger G."/>
            <person name="Gray M.W."/>
            <person name="Holland P.W.H."/>
            <person name="King N."/>
            <person name="Lang F.B.F."/>
            <person name="Roger A.J."/>
            <person name="Ruiz-Trillo I."/>
            <person name="Lander E."/>
            <person name="Nusbaum C."/>
        </authorList>
    </citation>
    <scope>NUCLEOTIDE SEQUENCE [LARGE SCALE GENOMIC DNA]</scope>
    <source>
        <strain evidence="5 6">ATCC 50062</strain>
    </source>
</reference>
<accession>A0A0L0DGX7</accession>
<dbReference type="AlphaFoldDB" id="A0A0L0DGX7"/>
<dbReference type="PANTHER" id="PTHR48428:SF1">
    <property type="entry name" value="PLANT-SPECIFIC TFIIB-RELATED PROTEIN PTF2"/>
    <property type="match status" value="1"/>
</dbReference>
<feature type="domain" description="BRF2-like C-terminal" evidence="4">
    <location>
        <begin position="68"/>
        <end position="157"/>
    </location>
</feature>
<dbReference type="InterPro" id="IPR054078">
    <property type="entry name" value="BRF2-like_C"/>
</dbReference>
<dbReference type="GeneID" id="25566537"/>
<organism evidence="5 6">
    <name type="scientific">Thecamonas trahens ATCC 50062</name>
    <dbReference type="NCBI Taxonomy" id="461836"/>
    <lineage>
        <taxon>Eukaryota</taxon>
        <taxon>Apusozoa</taxon>
        <taxon>Apusomonadida</taxon>
        <taxon>Apusomonadidae</taxon>
        <taxon>Thecamonas</taxon>
    </lineage>
</organism>
<dbReference type="InterPro" id="IPR036915">
    <property type="entry name" value="Cyclin-like_sf"/>
</dbReference>
<keyword evidence="1" id="KW-0863">Zinc-finger</keyword>
<sequence length="403" mass="42962">MVSLSRQCALTLDVISAALDVPANKLGNMYRKLRKIAPVDAVAAKGTVNPAEFVQQGVARMDGIDRRDRNKAASLAKSLIAVADDYGLVTGRAPAPIAAAALSLAARACKLDATIDVTYFADLYGCGRNTISHRVDELRKVLLRVAKSLPWGDDITVYSLDAHLTFLLRHMQVLRKTALVNERALELEQVTPAALASSSTPHAALPASFRRNMANRERRKAKLSLVHGRVQAARSQPQAKAPRRALADDATSSRTALGRGEGFDLGLGMPTPAEVGFTDAELAADRELVLILCAYLRGVSRLDIEAGYFNAVGAGDSDNVAEQLAALDADAAAHDDELDVYILDPSDKLVALKAKLGGWEVPKAKGTRRKASKAAQEAAGPPESPSSGRKRKRSQDGVMSPAT</sequence>
<dbReference type="Pfam" id="PF21886">
    <property type="entry name" value="BRF2-like_C_cyclin_rpt"/>
    <property type="match status" value="1"/>
</dbReference>
<dbReference type="OrthoDB" id="2121711at2759"/>
<dbReference type="PANTHER" id="PTHR48428">
    <property type="entry name" value="PLANT-SPECIFIC TFIIB-RELATED PROTEIN PTF2"/>
    <property type="match status" value="1"/>
</dbReference>
<dbReference type="STRING" id="461836.A0A0L0DGX7"/>
<evidence type="ECO:0000256" key="1">
    <source>
        <dbReference type="ARBA" id="ARBA00022771"/>
    </source>
</evidence>
<protein>
    <recommendedName>
        <fullName evidence="4">BRF2-like C-terminal domain-containing protein</fullName>
    </recommendedName>
</protein>
<evidence type="ECO:0000259" key="4">
    <source>
        <dbReference type="Pfam" id="PF21886"/>
    </source>
</evidence>
<dbReference type="EMBL" id="GL349467">
    <property type="protein sequence ID" value="KNC51470.1"/>
    <property type="molecule type" value="Genomic_DNA"/>
</dbReference>
<evidence type="ECO:0000313" key="6">
    <source>
        <dbReference type="Proteomes" id="UP000054408"/>
    </source>
</evidence>